<evidence type="ECO:0000256" key="6">
    <source>
        <dbReference type="SAM" id="Phobius"/>
    </source>
</evidence>
<evidence type="ECO:0000256" key="4">
    <source>
        <dbReference type="ARBA" id="ARBA00022989"/>
    </source>
</evidence>
<dbReference type="EMBL" id="JAPDDS010000002">
    <property type="protein sequence ID" value="MCW1883959.1"/>
    <property type="molecule type" value="Genomic_DNA"/>
</dbReference>
<feature type="transmembrane region" description="Helical" evidence="6">
    <location>
        <begin position="17"/>
        <end position="37"/>
    </location>
</feature>
<name>A0ABT3FK61_9BACT</name>
<evidence type="ECO:0000256" key="5">
    <source>
        <dbReference type="ARBA" id="ARBA00023136"/>
    </source>
</evidence>
<evidence type="ECO:0000313" key="9">
    <source>
        <dbReference type="Proteomes" id="UP001207930"/>
    </source>
</evidence>
<keyword evidence="5 6" id="KW-0472">Membrane</keyword>
<gene>
    <name evidence="8" type="ORF">OKA04_04415</name>
</gene>
<protein>
    <submittedName>
        <fullName evidence="8">PLD nuclease N-terminal domain-containing protein</fullName>
    </submittedName>
</protein>
<accession>A0ABT3FK61</accession>
<dbReference type="RefSeq" id="WP_264499919.1">
    <property type="nucleotide sequence ID" value="NZ_JAPDDS010000002.1"/>
</dbReference>
<keyword evidence="3 6" id="KW-0812">Transmembrane</keyword>
<comment type="caution">
    <text evidence="8">The sequence shown here is derived from an EMBL/GenBank/DDBJ whole genome shotgun (WGS) entry which is preliminary data.</text>
</comment>
<organism evidence="8 9">
    <name type="scientific">Luteolibacter flavescens</name>
    <dbReference type="NCBI Taxonomy" id="1859460"/>
    <lineage>
        <taxon>Bacteria</taxon>
        <taxon>Pseudomonadati</taxon>
        <taxon>Verrucomicrobiota</taxon>
        <taxon>Verrucomicrobiia</taxon>
        <taxon>Verrucomicrobiales</taxon>
        <taxon>Verrucomicrobiaceae</taxon>
        <taxon>Luteolibacter</taxon>
    </lineage>
</organism>
<evidence type="ECO:0000256" key="1">
    <source>
        <dbReference type="ARBA" id="ARBA00004651"/>
    </source>
</evidence>
<dbReference type="InterPro" id="IPR027379">
    <property type="entry name" value="CLS_N"/>
</dbReference>
<reference evidence="8 9" key="1">
    <citation type="submission" date="2022-10" db="EMBL/GenBank/DDBJ databases">
        <title>Luteolibacter flavescens strain MCCC 1K03193, whole genome shotgun sequencing project.</title>
        <authorList>
            <person name="Zhao G."/>
            <person name="Shen L."/>
        </authorList>
    </citation>
    <scope>NUCLEOTIDE SEQUENCE [LARGE SCALE GENOMIC DNA]</scope>
    <source>
        <strain evidence="8 9">MCCC 1K03193</strain>
    </source>
</reference>
<evidence type="ECO:0000256" key="2">
    <source>
        <dbReference type="ARBA" id="ARBA00022475"/>
    </source>
</evidence>
<feature type="transmembrane region" description="Helical" evidence="6">
    <location>
        <begin position="49"/>
        <end position="69"/>
    </location>
</feature>
<evidence type="ECO:0000256" key="3">
    <source>
        <dbReference type="ARBA" id="ARBA00022692"/>
    </source>
</evidence>
<sequence>MQPMNQLGFLNIGGQELILIFFLLSPMILSIIALIQCLQATFEQGSEKLIWVIVLLALPVVGPILWWTIGIKKAKR</sequence>
<keyword evidence="9" id="KW-1185">Reference proteome</keyword>
<evidence type="ECO:0000313" key="8">
    <source>
        <dbReference type="EMBL" id="MCW1883959.1"/>
    </source>
</evidence>
<evidence type="ECO:0000259" key="7">
    <source>
        <dbReference type="Pfam" id="PF13396"/>
    </source>
</evidence>
<feature type="domain" description="Cardiolipin synthase N-terminal" evidence="7">
    <location>
        <begin position="28"/>
        <end position="70"/>
    </location>
</feature>
<dbReference type="Pfam" id="PF13396">
    <property type="entry name" value="PLDc_N"/>
    <property type="match status" value="1"/>
</dbReference>
<dbReference type="Proteomes" id="UP001207930">
    <property type="component" value="Unassembled WGS sequence"/>
</dbReference>
<keyword evidence="2" id="KW-1003">Cell membrane</keyword>
<comment type="subcellular location">
    <subcellularLocation>
        <location evidence="1">Cell membrane</location>
        <topology evidence="1">Multi-pass membrane protein</topology>
    </subcellularLocation>
</comment>
<proteinExistence type="predicted"/>
<keyword evidence="4 6" id="KW-1133">Transmembrane helix</keyword>